<accession>A0A9R0JPX7</accession>
<dbReference type="PANTHER" id="PTHR37751:SF1">
    <property type="entry name" value="LOW PROTEIN: M-PHASE INDUCER PHOSPHATASE-LIKE PROTEIN"/>
    <property type="match status" value="1"/>
</dbReference>
<sequence>MGRREWYLNWGTKSSSKIAKAAVSGGGGGGGNGRSSSRGGDIKPTTPPVATVAAAAAVSAGGCMNAVLHLFDFQHFQLCLHPQDSSFLSDDPTPLKGLEAPRNSLESITEEEKDDHHYQTKKGIIQLKTNRRDTGLKLVQVPRGNKMEDFSSESSSCSPASARTPTLVARLMGLDILPESTTTTPRSSHSQTPPYIRPSSSTPPPPTSTSTTTTTTRTRKSCTTTTITHGVSGLRSLPETPRLSPSTRRRSTSTDVVEHHRLSLQINKENSIVKEMELSRPSCSAITTKRREGRNNENNEEVAKSPSYYARQIMKQVRETVSRRVGHDITNTVSSSDGRRRDEHLLSSTTQQKMSISKSKRSKKEQFHLSSSSPKTYNDENKFTTAVTEFPPPPRTVVTVQETTTVRGGGGDQKSDTGNNNNSSSSKMSSKKLPPLKSYNSIRNKKEEQFVHPLTTAAAMAATSKKCKKTMLSSDLLHGTVPSVVPLKKDSYSPTKLLDNQGLSSNAQPSKPIISNNNNNNITTTNTTTTRLSRYPRQRIDEKRQEEATHAPPTVHHHRWRSRKDVRSGTGTGNGTGTGTSVMEFQYISRILKCTGIDRDTPVSFMRWFLPSHPLDPSIYHTLEATHYITTSDKFSFEQQSHLSINRKLIFHLVDEMLANMLKPYVKLKLHYYKQDQQMNGFQLVKTLCTKIRGFPSADCQTLQDIDALVEKDLPRIGGVSSNLVANYQDEGEDVVLEIERHIMESLIKEICSI</sequence>
<dbReference type="OrthoDB" id="1939700at2759"/>
<feature type="compositionally biased region" description="Low complexity" evidence="1">
    <location>
        <begin position="396"/>
        <end position="406"/>
    </location>
</feature>
<evidence type="ECO:0000313" key="5">
    <source>
        <dbReference type="RefSeq" id="XP_021842288.1"/>
    </source>
</evidence>
<proteinExistence type="predicted"/>
<name>A0A9R0JPX7_SPIOL</name>
<feature type="compositionally biased region" description="Basic and acidic residues" evidence="1">
    <location>
        <begin position="289"/>
        <end position="303"/>
    </location>
</feature>
<feature type="region of interest" description="Disordered" evidence="1">
    <location>
        <begin position="322"/>
        <end position="437"/>
    </location>
</feature>
<dbReference type="GeneID" id="110782443"/>
<feature type="region of interest" description="Disordered" evidence="1">
    <location>
        <begin position="179"/>
        <end position="257"/>
    </location>
</feature>
<dbReference type="InterPro" id="IPR032795">
    <property type="entry name" value="DUF3741-assoc"/>
</dbReference>
<organism evidence="4 5">
    <name type="scientific">Spinacia oleracea</name>
    <name type="common">Spinach</name>
    <dbReference type="NCBI Taxonomy" id="3562"/>
    <lineage>
        <taxon>Eukaryota</taxon>
        <taxon>Viridiplantae</taxon>
        <taxon>Streptophyta</taxon>
        <taxon>Embryophyta</taxon>
        <taxon>Tracheophyta</taxon>
        <taxon>Spermatophyta</taxon>
        <taxon>Magnoliopsida</taxon>
        <taxon>eudicotyledons</taxon>
        <taxon>Gunneridae</taxon>
        <taxon>Pentapetalae</taxon>
        <taxon>Caryophyllales</taxon>
        <taxon>Chenopodiaceae</taxon>
        <taxon>Chenopodioideae</taxon>
        <taxon>Anserineae</taxon>
        <taxon>Spinacia</taxon>
    </lineage>
</organism>
<feature type="region of interest" description="Disordered" evidence="1">
    <location>
        <begin position="503"/>
        <end position="528"/>
    </location>
</feature>
<dbReference type="Pfam" id="PF14383">
    <property type="entry name" value="VARLMGL"/>
    <property type="match status" value="1"/>
</dbReference>
<feature type="compositionally biased region" description="Polar residues" evidence="1">
    <location>
        <begin position="179"/>
        <end position="191"/>
    </location>
</feature>
<evidence type="ECO:0000259" key="3">
    <source>
        <dbReference type="Pfam" id="PF14383"/>
    </source>
</evidence>
<protein>
    <recommendedName>
        <fullName evidence="6">DUF3741 domain-containing protein</fullName>
    </recommendedName>
</protein>
<reference evidence="4" key="1">
    <citation type="journal article" date="2021" name="Nat. Commun.">
        <title>Genomic analyses provide insights into spinach domestication and the genetic basis of agronomic traits.</title>
        <authorList>
            <person name="Cai X."/>
            <person name="Sun X."/>
            <person name="Xu C."/>
            <person name="Sun H."/>
            <person name="Wang X."/>
            <person name="Ge C."/>
            <person name="Zhang Z."/>
            <person name="Wang Q."/>
            <person name="Fei Z."/>
            <person name="Jiao C."/>
            <person name="Wang Q."/>
        </authorList>
    </citation>
    <scope>NUCLEOTIDE SEQUENCE [LARGE SCALE GENOMIC DNA]</scope>
    <source>
        <strain evidence="4">cv. Varoflay</strain>
    </source>
</reference>
<keyword evidence="4" id="KW-1185">Reference proteome</keyword>
<dbReference type="KEGG" id="soe:110782443"/>
<feature type="compositionally biased region" description="Low complexity" evidence="1">
    <location>
        <begin position="208"/>
        <end position="228"/>
    </location>
</feature>
<dbReference type="RefSeq" id="XP_021842288.1">
    <property type="nucleotide sequence ID" value="XM_021986596.2"/>
</dbReference>
<feature type="compositionally biased region" description="Low complexity" evidence="1">
    <location>
        <begin position="516"/>
        <end position="528"/>
    </location>
</feature>
<evidence type="ECO:0000259" key="2">
    <source>
        <dbReference type="Pfam" id="PF14309"/>
    </source>
</evidence>
<dbReference type="InterPro" id="IPR025486">
    <property type="entry name" value="DUF4378"/>
</dbReference>
<dbReference type="AlphaFoldDB" id="A0A9R0JPX7"/>
<evidence type="ECO:0000256" key="1">
    <source>
        <dbReference type="SAM" id="MobiDB-lite"/>
    </source>
</evidence>
<dbReference type="Proteomes" id="UP000813463">
    <property type="component" value="Chromosome 3"/>
</dbReference>
<dbReference type="PANTHER" id="PTHR37751">
    <property type="entry name" value="LOW PROTEIN: M-PHASE INDUCER PHOSPHATASE-LIKE PROTEIN"/>
    <property type="match status" value="1"/>
</dbReference>
<feature type="domain" description="DUF3741" evidence="3">
    <location>
        <begin position="152"/>
        <end position="181"/>
    </location>
</feature>
<feature type="region of interest" description="Disordered" evidence="1">
    <location>
        <begin position="542"/>
        <end position="578"/>
    </location>
</feature>
<feature type="region of interest" description="Disordered" evidence="1">
    <location>
        <begin position="20"/>
        <end position="45"/>
    </location>
</feature>
<dbReference type="Pfam" id="PF14309">
    <property type="entry name" value="DUF4378"/>
    <property type="match status" value="1"/>
</dbReference>
<feature type="compositionally biased region" description="Low complexity" evidence="1">
    <location>
        <begin position="419"/>
        <end position="437"/>
    </location>
</feature>
<evidence type="ECO:0000313" key="4">
    <source>
        <dbReference type="Proteomes" id="UP000813463"/>
    </source>
</evidence>
<evidence type="ECO:0008006" key="6">
    <source>
        <dbReference type="Google" id="ProtNLM"/>
    </source>
</evidence>
<feature type="compositionally biased region" description="Gly residues" evidence="1">
    <location>
        <begin position="24"/>
        <end position="33"/>
    </location>
</feature>
<gene>
    <name evidence="5" type="primary">LOC110782443</name>
</gene>
<reference evidence="5" key="2">
    <citation type="submission" date="2025-08" db="UniProtKB">
        <authorList>
            <consortium name="RefSeq"/>
        </authorList>
    </citation>
    <scope>IDENTIFICATION</scope>
    <source>
        <tissue evidence="5">Leaf</tissue>
    </source>
</reference>
<feature type="compositionally biased region" description="Polar residues" evidence="1">
    <location>
        <begin position="503"/>
        <end position="515"/>
    </location>
</feature>
<feature type="domain" description="DUF4378" evidence="2">
    <location>
        <begin position="584"/>
        <end position="750"/>
    </location>
</feature>
<feature type="region of interest" description="Disordered" evidence="1">
    <location>
        <begin position="107"/>
        <end position="126"/>
    </location>
</feature>
<feature type="compositionally biased region" description="Basic residues" evidence="1">
    <location>
        <begin position="555"/>
        <end position="564"/>
    </location>
</feature>
<feature type="region of interest" description="Disordered" evidence="1">
    <location>
        <begin position="287"/>
        <end position="307"/>
    </location>
</feature>